<sequence length="495" mass="53481">MSRELGDVIPAPVEVRPDAAARFTLDADTAIGAALEARKVAAYLAGILRPATGFDLPVTDGPAAIVLRLDPSLGEEEYRLEITDGGVALTGGAPAGLFRGVQTLRQLLPAEIFATVPQAVRWTLPGGTIADRPRFAYRGAMLDVARHFFTVAEVKSHLDTLAQFKINHLHLHLTDDQGWRIEIESWPKLTAISGGDGTGVDGAGPGFYTRDDYAEIVAYAASRFIVIVPEIDMPGHVNAAQVAYPELTADGVAPPQRTDVEVGYSSLVAGKEETYTFVDDVLREVAALTPGPWLHIGGDEAQATTAEDYRTFIQRVLPLVAKYGKSPVGWHEMAAADLPPTAVTQFWRIEATDDDTARAVAGGGKVIMSPADRTYLDMKYADDSPLGLDWAGLLDVGKAYEWDPAERLPGVGEQALLGVEAPLWSETLRSLTDVQTMTFPRLPAIAEIGWSPRGSRDWESFRRRLAAYGPRWTFQGVAFHRSPEVPWAGSGVGGL</sequence>
<dbReference type="PANTHER" id="PTHR22600:SF57">
    <property type="entry name" value="BETA-N-ACETYLHEXOSAMINIDASE"/>
    <property type="match status" value="1"/>
</dbReference>
<dbReference type="InterPro" id="IPR029018">
    <property type="entry name" value="Hex-like_dom2"/>
</dbReference>
<dbReference type="CDD" id="cd06568">
    <property type="entry name" value="GH20_SpHex_like"/>
    <property type="match status" value="1"/>
</dbReference>
<proteinExistence type="inferred from homology"/>
<dbReference type="PANTHER" id="PTHR22600">
    <property type="entry name" value="BETA-HEXOSAMINIDASE"/>
    <property type="match status" value="1"/>
</dbReference>
<dbReference type="Proteomes" id="UP000182486">
    <property type="component" value="Unassembled WGS sequence"/>
</dbReference>
<evidence type="ECO:0000259" key="7">
    <source>
        <dbReference type="Pfam" id="PF00728"/>
    </source>
</evidence>
<accession>A0A1K0GME6</accession>
<dbReference type="GO" id="GO:0030203">
    <property type="term" value="P:glycosaminoglycan metabolic process"/>
    <property type="evidence" value="ECO:0007669"/>
    <property type="project" value="TreeGrafter"/>
</dbReference>
<dbReference type="InterPro" id="IPR025705">
    <property type="entry name" value="Beta_hexosaminidase_sua/sub"/>
</dbReference>
<evidence type="ECO:0000256" key="4">
    <source>
        <dbReference type="ARBA" id="ARBA00022801"/>
    </source>
</evidence>
<dbReference type="GO" id="GO:0016020">
    <property type="term" value="C:membrane"/>
    <property type="evidence" value="ECO:0007669"/>
    <property type="project" value="TreeGrafter"/>
</dbReference>
<comment type="similarity">
    <text evidence="2">Belongs to the glycosyl hydrolase 20 family.</text>
</comment>
<feature type="domain" description="Beta-hexosaminidase bacterial type N-terminal" evidence="8">
    <location>
        <begin position="7"/>
        <end position="131"/>
    </location>
</feature>
<evidence type="ECO:0000313" key="10">
    <source>
        <dbReference type="Proteomes" id="UP000182486"/>
    </source>
</evidence>
<gene>
    <name evidence="9" type="ORF">BG844_32080</name>
</gene>
<dbReference type="Gene3D" id="3.30.379.10">
    <property type="entry name" value="Chitobiase/beta-hexosaminidase domain 2-like"/>
    <property type="match status" value="1"/>
</dbReference>
<dbReference type="GO" id="GO:0004563">
    <property type="term" value="F:beta-N-acetylhexosaminidase activity"/>
    <property type="evidence" value="ECO:0007669"/>
    <property type="project" value="UniProtKB-EC"/>
</dbReference>
<feature type="domain" description="Glycoside hydrolase family 20 catalytic" evidence="7">
    <location>
        <begin position="135"/>
        <end position="452"/>
    </location>
</feature>
<evidence type="ECO:0000256" key="5">
    <source>
        <dbReference type="ARBA" id="ARBA00023295"/>
    </source>
</evidence>
<evidence type="ECO:0000256" key="1">
    <source>
        <dbReference type="ARBA" id="ARBA00001231"/>
    </source>
</evidence>
<name>A0A1K0GME6_9ACTN</name>
<evidence type="ECO:0000259" key="8">
    <source>
        <dbReference type="Pfam" id="PF02838"/>
    </source>
</evidence>
<dbReference type="EC" id="3.2.1.52" evidence="3"/>
<dbReference type="SUPFAM" id="SSF51445">
    <property type="entry name" value="(Trans)glycosidases"/>
    <property type="match status" value="1"/>
</dbReference>
<organism evidence="9 10">
    <name type="scientific">Couchioplanes caeruleus subsp. caeruleus</name>
    <dbReference type="NCBI Taxonomy" id="56427"/>
    <lineage>
        <taxon>Bacteria</taxon>
        <taxon>Bacillati</taxon>
        <taxon>Actinomycetota</taxon>
        <taxon>Actinomycetes</taxon>
        <taxon>Micromonosporales</taxon>
        <taxon>Micromonosporaceae</taxon>
        <taxon>Couchioplanes</taxon>
    </lineage>
</organism>
<comment type="caution">
    <text evidence="9">The sequence shown here is derived from an EMBL/GenBank/DDBJ whole genome shotgun (WGS) entry which is preliminary data.</text>
</comment>
<keyword evidence="10" id="KW-1185">Reference proteome</keyword>
<comment type="catalytic activity">
    <reaction evidence="1">
        <text>Hydrolysis of terminal non-reducing N-acetyl-D-hexosamine residues in N-acetyl-beta-D-hexosaminides.</text>
        <dbReference type="EC" id="3.2.1.52"/>
    </reaction>
</comment>
<dbReference type="GO" id="GO:0005975">
    <property type="term" value="P:carbohydrate metabolic process"/>
    <property type="evidence" value="ECO:0007669"/>
    <property type="project" value="InterPro"/>
</dbReference>
<dbReference type="RefSeq" id="WP_071809093.1">
    <property type="nucleotide sequence ID" value="NZ_MEIA01000477.1"/>
</dbReference>
<dbReference type="InterPro" id="IPR017853">
    <property type="entry name" value="GH"/>
</dbReference>
<dbReference type="Pfam" id="PF00728">
    <property type="entry name" value="Glyco_hydro_20"/>
    <property type="match status" value="1"/>
</dbReference>
<dbReference type="InterPro" id="IPR015882">
    <property type="entry name" value="HEX_bac_N"/>
</dbReference>
<dbReference type="Pfam" id="PF02838">
    <property type="entry name" value="Glyco_hydro_20b"/>
    <property type="match status" value="1"/>
</dbReference>
<reference evidence="9 10" key="1">
    <citation type="submission" date="2016-09" db="EMBL/GenBank/DDBJ databases">
        <title>Couchioplanes caeruleus draft genome sequence.</title>
        <authorList>
            <person name="Sheehan J."/>
            <person name="Caffrey P."/>
        </authorList>
    </citation>
    <scope>NUCLEOTIDE SEQUENCE [LARGE SCALE GENOMIC DNA]</scope>
    <source>
        <strain evidence="9 10">DSM 43634</strain>
    </source>
</reference>
<evidence type="ECO:0000256" key="3">
    <source>
        <dbReference type="ARBA" id="ARBA00012663"/>
    </source>
</evidence>
<evidence type="ECO:0000313" key="9">
    <source>
        <dbReference type="EMBL" id="OJF10379.1"/>
    </source>
</evidence>
<protein>
    <recommendedName>
        <fullName evidence="3">beta-N-acetylhexosaminidase</fullName>
        <ecNumber evidence="3">3.2.1.52</ecNumber>
    </recommendedName>
</protein>
<dbReference type="Gene3D" id="3.20.20.80">
    <property type="entry name" value="Glycosidases"/>
    <property type="match status" value="1"/>
</dbReference>
<dbReference type="AlphaFoldDB" id="A0A1K0GME6"/>
<dbReference type="EMBL" id="MEIA01000477">
    <property type="protein sequence ID" value="OJF10379.1"/>
    <property type="molecule type" value="Genomic_DNA"/>
</dbReference>
<evidence type="ECO:0000256" key="6">
    <source>
        <dbReference type="PIRSR" id="PIRSR625705-1"/>
    </source>
</evidence>
<dbReference type="PRINTS" id="PR00738">
    <property type="entry name" value="GLHYDRLASE20"/>
</dbReference>
<keyword evidence="5" id="KW-0326">Glycosidase</keyword>
<feature type="active site" description="Proton donor" evidence="6">
    <location>
        <position position="300"/>
    </location>
</feature>
<evidence type="ECO:0000256" key="2">
    <source>
        <dbReference type="ARBA" id="ARBA00006285"/>
    </source>
</evidence>
<dbReference type="SUPFAM" id="SSF55545">
    <property type="entry name" value="beta-N-acetylhexosaminidase-like domain"/>
    <property type="match status" value="1"/>
</dbReference>
<keyword evidence="4" id="KW-0378">Hydrolase</keyword>
<dbReference type="InterPro" id="IPR015883">
    <property type="entry name" value="Glyco_hydro_20_cat"/>
</dbReference>